<keyword evidence="6" id="KW-1185">Reference proteome</keyword>
<dbReference type="PANTHER" id="PTHR43156">
    <property type="entry name" value="STAGE II SPORULATION PROTEIN E-RELATED"/>
    <property type="match status" value="1"/>
</dbReference>
<dbReference type="InterPro" id="IPR001932">
    <property type="entry name" value="PPM-type_phosphatase-like_dom"/>
</dbReference>
<keyword evidence="3" id="KW-0812">Transmembrane</keyword>
<keyword evidence="3" id="KW-0472">Membrane</keyword>
<evidence type="ECO:0000256" key="3">
    <source>
        <dbReference type="SAM" id="Phobius"/>
    </source>
</evidence>
<feature type="domain" description="PPM-type phosphatase" evidence="4">
    <location>
        <begin position="155"/>
        <end position="379"/>
    </location>
</feature>
<feature type="transmembrane region" description="Helical" evidence="3">
    <location>
        <begin position="27"/>
        <end position="47"/>
    </location>
</feature>
<accession>A0ABU2LBB5</accession>
<protein>
    <submittedName>
        <fullName evidence="5">PP2C family protein-serine/threonine phosphatase</fullName>
        <ecNumber evidence="5">3.1.3.16</ecNumber>
    </submittedName>
</protein>
<dbReference type="PANTHER" id="PTHR43156:SF2">
    <property type="entry name" value="STAGE II SPORULATION PROTEIN E"/>
    <property type="match status" value="1"/>
</dbReference>
<feature type="region of interest" description="Disordered" evidence="2">
    <location>
        <begin position="384"/>
        <end position="414"/>
    </location>
</feature>
<dbReference type="GO" id="GO:0004722">
    <property type="term" value="F:protein serine/threonine phosphatase activity"/>
    <property type="evidence" value="ECO:0007669"/>
    <property type="project" value="UniProtKB-EC"/>
</dbReference>
<keyword evidence="3" id="KW-1133">Transmembrane helix</keyword>
<name>A0ABU2LBB5_9ACTN</name>
<evidence type="ECO:0000256" key="1">
    <source>
        <dbReference type="ARBA" id="ARBA00022801"/>
    </source>
</evidence>
<evidence type="ECO:0000259" key="4">
    <source>
        <dbReference type="SMART" id="SM00331"/>
    </source>
</evidence>
<dbReference type="EC" id="3.1.3.16" evidence="5"/>
<comment type="caution">
    <text evidence="5">The sequence shown here is derived from an EMBL/GenBank/DDBJ whole genome shotgun (WGS) entry which is preliminary data.</text>
</comment>
<evidence type="ECO:0000313" key="5">
    <source>
        <dbReference type="EMBL" id="MDT0308602.1"/>
    </source>
</evidence>
<reference evidence="6" key="1">
    <citation type="submission" date="2023-07" db="EMBL/GenBank/DDBJ databases">
        <title>30 novel species of actinomycetes from the DSMZ collection.</title>
        <authorList>
            <person name="Nouioui I."/>
        </authorList>
    </citation>
    <scope>NUCLEOTIDE SEQUENCE [LARGE SCALE GENOMIC DNA]</scope>
    <source>
        <strain evidence="6">DSM 44917</strain>
    </source>
</reference>
<sequence>MNRIERPRRVSAWRRRLLFPGEPVLRLGRWNVGWLLPAVLLVAIAFVDTTTSGGIRVITWIVLVPGIAAALSGVPVTALYAVASAVVYELIDSADASGYEEGAGDFWLVVAGGGLAVIASWLRGRAQALLGRVVDAAEATRLAVLRPIPPGSGGLESASAYLAADVETRVGGDFFDVQPSPHGTRVLLGDVQGKGTSAVDAAAALLGSFREAAFYEAALAVVAQRLESRMRRHNVYAGELGQTEERFATAVLVGFPPRDEGWVELVNFGHAGPLAIGPDGQVRALPEGAGTPLGLTGLTGELPAVLRVPLDPSETLLMVTDGVTEARDREGTFLPLAERLARGGTDGSPAEVVRLVQAAVQAHTEGRLEDDTAMLAVRRLPAGAGEEPYRDEPAVPLPASPAAAPAPGATRPDS</sequence>
<gene>
    <name evidence="5" type="ORF">RM780_16785</name>
</gene>
<dbReference type="SUPFAM" id="SSF81606">
    <property type="entry name" value="PP2C-like"/>
    <property type="match status" value="1"/>
</dbReference>
<dbReference type="Proteomes" id="UP001183388">
    <property type="component" value="Unassembled WGS sequence"/>
</dbReference>
<evidence type="ECO:0000256" key="2">
    <source>
        <dbReference type="SAM" id="MobiDB-lite"/>
    </source>
</evidence>
<proteinExistence type="predicted"/>
<dbReference type="RefSeq" id="WP_311631544.1">
    <property type="nucleotide sequence ID" value="NZ_JAVREN010000024.1"/>
</dbReference>
<dbReference type="InterPro" id="IPR052016">
    <property type="entry name" value="Bact_Sigma-Reg"/>
</dbReference>
<dbReference type="InterPro" id="IPR036457">
    <property type="entry name" value="PPM-type-like_dom_sf"/>
</dbReference>
<dbReference type="Gene3D" id="3.60.40.10">
    <property type="entry name" value="PPM-type phosphatase domain"/>
    <property type="match status" value="1"/>
</dbReference>
<feature type="transmembrane region" description="Helical" evidence="3">
    <location>
        <begin position="59"/>
        <end position="86"/>
    </location>
</feature>
<organism evidence="5 6">
    <name type="scientific">Streptomyces boetiae</name>
    <dbReference type="NCBI Taxonomy" id="3075541"/>
    <lineage>
        <taxon>Bacteria</taxon>
        <taxon>Bacillati</taxon>
        <taxon>Actinomycetota</taxon>
        <taxon>Actinomycetes</taxon>
        <taxon>Kitasatosporales</taxon>
        <taxon>Streptomycetaceae</taxon>
        <taxon>Streptomyces</taxon>
    </lineage>
</organism>
<evidence type="ECO:0000313" key="6">
    <source>
        <dbReference type="Proteomes" id="UP001183388"/>
    </source>
</evidence>
<keyword evidence="1 5" id="KW-0378">Hydrolase</keyword>
<dbReference type="Pfam" id="PF07228">
    <property type="entry name" value="SpoIIE"/>
    <property type="match status" value="1"/>
</dbReference>
<dbReference type="SMART" id="SM00331">
    <property type="entry name" value="PP2C_SIG"/>
    <property type="match status" value="1"/>
</dbReference>
<dbReference type="EMBL" id="JAVREN010000024">
    <property type="protein sequence ID" value="MDT0308602.1"/>
    <property type="molecule type" value="Genomic_DNA"/>
</dbReference>
<feature type="compositionally biased region" description="Low complexity" evidence="2">
    <location>
        <begin position="400"/>
        <end position="414"/>
    </location>
</feature>
<feature type="transmembrane region" description="Helical" evidence="3">
    <location>
        <begin position="106"/>
        <end position="122"/>
    </location>
</feature>